<reference evidence="1 2" key="1">
    <citation type="journal article" date="2023" name="Commun. Biol.">
        <title>Genome analysis of Parmales, the sister group of diatoms, reveals the evolutionary specialization of diatoms from phago-mixotrophs to photoautotrophs.</title>
        <authorList>
            <person name="Ban H."/>
            <person name="Sato S."/>
            <person name="Yoshikawa S."/>
            <person name="Yamada K."/>
            <person name="Nakamura Y."/>
            <person name="Ichinomiya M."/>
            <person name="Sato N."/>
            <person name="Blanc-Mathieu R."/>
            <person name="Endo H."/>
            <person name="Kuwata A."/>
            <person name="Ogata H."/>
        </authorList>
    </citation>
    <scope>NUCLEOTIDE SEQUENCE [LARGE SCALE GENOMIC DNA]</scope>
</reference>
<sequence length="390" mass="43155">MTSREAWLAAELKDYRLRAAWIRTTPDVQVYTAEEEKQLLAGLTMEAEVNRLRQTGASGLLSSSGLKAKETLKKIKASSPLLDDAVSMVSKDVHVVQSSALIRVPLMSAVAYMFCADQEVCQIRLEEDSLVVNRVVQRIADHALVLQSVLRFPPPLQDRESVCTCLFQKAEDNEDCIISLESSEHDDAPVQSNAVRIHLRRLFRYSPVSPTVTRMTVTTTMNLGGSIPRFVSDSVTIPAAARAPLSTLRYFNQAKPAESFEAADARELGLLLVLDLNDVRSKRDPGPLEAKLRTFVERSAALRSVQDAHPWFEALLVEALRNRLRVPKGCDKVLAEMTEGDARKAGRAFANALVVNVSAEAAVDEWVMTYPALGELEQRCVRARPSVCSH</sequence>
<proteinExistence type="predicted"/>
<organism evidence="1 2">
    <name type="scientific">Tetraparma gracilis</name>
    <dbReference type="NCBI Taxonomy" id="2962635"/>
    <lineage>
        <taxon>Eukaryota</taxon>
        <taxon>Sar</taxon>
        <taxon>Stramenopiles</taxon>
        <taxon>Ochrophyta</taxon>
        <taxon>Bolidophyceae</taxon>
        <taxon>Parmales</taxon>
        <taxon>Triparmaceae</taxon>
        <taxon>Tetraparma</taxon>
    </lineage>
</organism>
<dbReference type="Gene3D" id="3.30.530.20">
    <property type="match status" value="1"/>
</dbReference>
<gene>
    <name evidence="1" type="ORF">TeGR_g8009</name>
</gene>
<dbReference type="Proteomes" id="UP001165060">
    <property type="component" value="Unassembled WGS sequence"/>
</dbReference>
<dbReference type="InterPro" id="IPR023393">
    <property type="entry name" value="START-like_dom_sf"/>
</dbReference>
<comment type="caution">
    <text evidence="1">The sequence shown here is derived from an EMBL/GenBank/DDBJ whole genome shotgun (WGS) entry which is preliminary data.</text>
</comment>
<dbReference type="EMBL" id="BRYB01004297">
    <property type="protein sequence ID" value="GMI28751.1"/>
    <property type="molecule type" value="Genomic_DNA"/>
</dbReference>
<evidence type="ECO:0000313" key="2">
    <source>
        <dbReference type="Proteomes" id="UP001165060"/>
    </source>
</evidence>
<evidence type="ECO:0000313" key="1">
    <source>
        <dbReference type="EMBL" id="GMI28751.1"/>
    </source>
</evidence>
<accession>A0ABQ6MMU9</accession>
<dbReference type="SUPFAM" id="SSF55961">
    <property type="entry name" value="Bet v1-like"/>
    <property type="match status" value="1"/>
</dbReference>
<name>A0ABQ6MMU9_9STRA</name>
<protein>
    <submittedName>
        <fullName evidence="1">Uncharacterized protein</fullName>
    </submittedName>
</protein>
<keyword evidence="2" id="KW-1185">Reference proteome</keyword>